<evidence type="ECO:0000313" key="2">
    <source>
        <dbReference type="Proteomes" id="UP001056120"/>
    </source>
</evidence>
<protein>
    <submittedName>
        <fullName evidence="1">Uncharacterized protein</fullName>
    </submittedName>
</protein>
<proteinExistence type="predicted"/>
<name>A0ACB9A2J2_9ASTR</name>
<gene>
    <name evidence="1" type="ORF">L1987_74394</name>
</gene>
<comment type="caution">
    <text evidence="1">The sequence shown here is derived from an EMBL/GenBank/DDBJ whole genome shotgun (WGS) entry which is preliminary data.</text>
</comment>
<sequence length="132" mass="15017">MLPFAKSSEPVSNTRNNHHRFSFFLIPIVHYGKCMFQEMEREFSAFLKAKWSRDINKSGIESGYIFSLKSKLLCCVVYTQLLHVDEVSLNDGSYKCAPSKLNNALNGSTLLLVRKACSVFTLKSMLKQKRAS</sequence>
<reference evidence="2" key="1">
    <citation type="journal article" date="2022" name="Mol. Ecol. Resour.">
        <title>The genomes of chicory, endive, great burdock and yacon provide insights into Asteraceae palaeo-polyploidization history and plant inulin production.</title>
        <authorList>
            <person name="Fan W."/>
            <person name="Wang S."/>
            <person name="Wang H."/>
            <person name="Wang A."/>
            <person name="Jiang F."/>
            <person name="Liu H."/>
            <person name="Zhao H."/>
            <person name="Xu D."/>
            <person name="Zhang Y."/>
        </authorList>
    </citation>
    <scope>NUCLEOTIDE SEQUENCE [LARGE SCALE GENOMIC DNA]</scope>
    <source>
        <strain evidence="2">cv. Yunnan</strain>
    </source>
</reference>
<evidence type="ECO:0000313" key="1">
    <source>
        <dbReference type="EMBL" id="KAI3704179.1"/>
    </source>
</evidence>
<keyword evidence="2" id="KW-1185">Reference proteome</keyword>
<reference evidence="1 2" key="2">
    <citation type="journal article" date="2022" name="Mol. Ecol. Resour.">
        <title>The genomes of chicory, endive, great burdock and yacon provide insights into Asteraceae paleo-polyploidization history and plant inulin production.</title>
        <authorList>
            <person name="Fan W."/>
            <person name="Wang S."/>
            <person name="Wang H."/>
            <person name="Wang A."/>
            <person name="Jiang F."/>
            <person name="Liu H."/>
            <person name="Zhao H."/>
            <person name="Xu D."/>
            <person name="Zhang Y."/>
        </authorList>
    </citation>
    <scope>NUCLEOTIDE SEQUENCE [LARGE SCALE GENOMIC DNA]</scope>
    <source>
        <strain evidence="2">cv. Yunnan</strain>
        <tissue evidence="1">Leaves</tissue>
    </source>
</reference>
<dbReference type="Proteomes" id="UP001056120">
    <property type="component" value="Linkage Group LG25"/>
</dbReference>
<dbReference type="EMBL" id="CM042042">
    <property type="protein sequence ID" value="KAI3704179.1"/>
    <property type="molecule type" value="Genomic_DNA"/>
</dbReference>
<accession>A0ACB9A2J2</accession>
<organism evidence="1 2">
    <name type="scientific">Smallanthus sonchifolius</name>
    <dbReference type="NCBI Taxonomy" id="185202"/>
    <lineage>
        <taxon>Eukaryota</taxon>
        <taxon>Viridiplantae</taxon>
        <taxon>Streptophyta</taxon>
        <taxon>Embryophyta</taxon>
        <taxon>Tracheophyta</taxon>
        <taxon>Spermatophyta</taxon>
        <taxon>Magnoliopsida</taxon>
        <taxon>eudicotyledons</taxon>
        <taxon>Gunneridae</taxon>
        <taxon>Pentapetalae</taxon>
        <taxon>asterids</taxon>
        <taxon>campanulids</taxon>
        <taxon>Asterales</taxon>
        <taxon>Asteraceae</taxon>
        <taxon>Asteroideae</taxon>
        <taxon>Heliantheae alliance</taxon>
        <taxon>Millerieae</taxon>
        <taxon>Smallanthus</taxon>
    </lineage>
</organism>